<evidence type="ECO:0000256" key="1">
    <source>
        <dbReference type="SAM" id="MobiDB-lite"/>
    </source>
</evidence>
<dbReference type="RefSeq" id="WP_344693627.1">
    <property type="nucleotide sequence ID" value="NZ_BAABBF010000005.1"/>
</dbReference>
<gene>
    <name evidence="2" type="ORF">GCM10022268_23940</name>
</gene>
<feature type="compositionally biased region" description="Basic and acidic residues" evidence="1">
    <location>
        <begin position="9"/>
        <end position="24"/>
    </location>
</feature>
<proteinExistence type="predicted"/>
<reference evidence="3" key="1">
    <citation type="journal article" date="2019" name="Int. J. Syst. Evol. Microbiol.">
        <title>The Global Catalogue of Microorganisms (GCM) 10K type strain sequencing project: providing services to taxonomists for standard genome sequencing and annotation.</title>
        <authorList>
            <consortium name="The Broad Institute Genomics Platform"/>
            <consortium name="The Broad Institute Genome Sequencing Center for Infectious Disease"/>
            <person name="Wu L."/>
            <person name="Ma J."/>
        </authorList>
    </citation>
    <scope>NUCLEOTIDE SEQUENCE [LARGE SCALE GENOMIC DNA]</scope>
    <source>
        <strain evidence="3">JCM 17498</strain>
    </source>
</reference>
<evidence type="ECO:0000313" key="2">
    <source>
        <dbReference type="EMBL" id="GAA3714399.1"/>
    </source>
</evidence>
<dbReference type="Proteomes" id="UP001500523">
    <property type="component" value="Unassembled WGS sequence"/>
</dbReference>
<evidence type="ECO:0000313" key="3">
    <source>
        <dbReference type="Proteomes" id="UP001500523"/>
    </source>
</evidence>
<name>A0ABP7E533_9SPHN</name>
<dbReference type="EMBL" id="BAABBF010000005">
    <property type="protein sequence ID" value="GAA3714399.1"/>
    <property type="molecule type" value="Genomic_DNA"/>
</dbReference>
<sequence length="69" mass="8043">MRTISNRLNRLEERRGSHDQRRSQIEEDAAFVMAKITSLAASGHRLDAGDRARWDAWSTRHFLETRYAA</sequence>
<accession>A0ABP7E533</accession>
<organism evidence="2 3">
    <name type="scientific">Sphingomonas cynarae</name>
    <dbReference type="NCBI Taxonomy" id="930197"/>
    <lineage>
        <taxon>Bacteria</taxon>
        <taxon>Pseudomonadati</taxon>
        <taxon>Pseudomonadota</taxon>
        <taxon>Alphaproteobacteria</taxon>
        <taxon>Sphingomonadales</taxon>
        <taxon>Sphingomonadaceae</taxon>
        <taxon>Sphingomonas</taxon>
    </lineage>
</organism>
<protein>
    <submittedName>
        <fullName evidence="2">Uncharacterized protein</fullName>
    </submittedName>
</protein>
<feature type="region of interest" description="Disordered" evidence="1">
    <location>
        <begin position="1"/>
        <end position="24"/>
    </location>
</feature>
<keyword evidence="3" id="KW-1185">Reference proteome</keyword>
<comment type="caution">
    <text evidence="2">The sequence shown here is derived from an EMBL/GenBank/DDBJ whole genome shotgun (WGS) entry which is preliminary data.</text>
</comment>